<dbReference type="AlphaFoldDB" id="A0A0A9C218"/>
<protein>
    <submittedName>
        <fullName evidence="1">Uncharacterized protein</fullName>
    </submittedName>
</protein>
<proteinExistence type="predicted"/>
<reference evidence="1" key="1">
    <citation type="submission" date="2014-09" db="EMBL/GenBank/DDBJ databases">
        <authorList>
            <person name="Magalhaes I.L.F."/>
            <person name="Oliveira U."/>
            <person name="Santos F.R."/>
            <person name="Vidigal T.H.D.A."/>
            <person name="Brescovit A.D."/>
            <person name="Santos A.J."/>
        </authorList>
    </citation>
    <scope>NUCLEOTIDE SEQUENCE</scope>
    <source>
        <tissue evidence="1">Shoot tissue taken approximately 20 cm above the soil surface</tissue>
    </source>
</reference>
<organism evidence="1">
    <name type="scientific">Arundo donax</name>
    <name type="common">Giant reed</name>
    <name type="synonym">Donax arundinaceus</name>
    <dbReference type="NCBI Taxonomy" id="35708"/>
    <lineage>
        <taxon>Eukaryota</taxon>
        <taxon>Viridiplantae</taxon>
        <taxon>Streptophyta</taxon>
        <taxon>Embryophyta</taxon>
        <taxon>Tracheophyta</taxon>
        <taxon>Spermatophyta</taxon>
        <taxon>Magnoliopsida</taxon>
        <taxon>Liliopsida</taxon>
        <taxon>Poales</taxon>
        <taxon>Poaceae</taxon>
        <taxon>PACMAD clade</taxon>
        <taxon>Arundinoideae</taxon>
        <taxon>Arundineae</taxon>
        <taxon>Arundo</taxon>
    </lineage>
</organism>
<evidence type="ECO:0000313" key="1">
    <source>
        <dbReference type="EMBL" id="JAD67445.1"/>
    </source>
</evidence>
<name>A0A0A9C218_ARUDO</name>
<sequence>MACPQTMADQETTVRRSIASNTALAASTHPHLTYMSMAVLQTCTLRQ</sequence>
<reference evidence="1" key="2">
    <citation type="journal article" date="2015" name="Data Brief">
        <title>Shoot transcriptome of the giant reed, Arundo donax.</title>
        <authorList>
            <person name="Barrero R.A."/>
            <person name="Guerrero F.D."/>
            <person name="Moolhuijzen P."/>
            <person name="Goolsby J.A."/>
            <person name="Tidwell J."/>
            <person name="Bellgard S.E."/>
            <person name="Bellgard M.I."/>
        </authorList>
    </citation>
    <scope>NUCLEOTIDE SEQUENCE</scope>
    <source>
        <tissue evidence="1">Shoot tissue taken approximately 20 cm above the soil surface</tissue>
    </source>
</reference>
<dbReference type="EMBL" id="GBRH01230450">
    <property type="protein sequence ID" value="JAD67445.1"/>
    <property type="molecule type" value="Transcribed_RNA"/>
</dbReference>
<accession>A0A0A9C218</accession>